<evidence type="ECO:0000313" key="3">
    <source>
        <dbReference type="Proteomes" id="UP001597264"/>
    </source>
</evidence>
<accession>A0ABW3U7L2</accession>
<sequence length="391" mass="43271">MERLSPRVAAELAQEIYAVQVESELEIFLMRPEFASNSNAKRDLEASVGGHLIRSATDGFGVCAAGGPGYENDLFLMFRGSTSANNGADWVSNGKIGLGFTSAGRPVHLGFLNIFRSMTNDIEHFLSQQPGFTGTVHCIGHSLGGAVASLAAEWVRSTKNFPNVKLYTFGAPKPGMTIFSSAITSGVGSENIYRTYNATDPVPMIPLFPFVHPPHRDYGHFISSTESILSADAHDMELYKRKVDGLDWMDLKRMPPRFNSEDAIEEWLSSNIKADPNSSKTWEWLNEALIYILKKTLNFSLTITQSGIVGLVTLADKLAWILARAKDMVVGAWEGSKWVLRFIKRAMEALGMAVSVTFEDLTQTLIRNVIERLMRKTLEVARRAIQSISRS</sequence>
<feature type="domain" description="Fungal lipase-type" evidence="1">
    <location>
        <begin position="76"/>
        <end position="207"/>
    </location>
</feature>
<dbReference type="CDD" id="cd00519">
    <property type="entry name" value="Lipase_3"/>
    <property type="match status" value="1"/>
</dbReference>
<organism evidence="2 3">
    <name type="scientific">Microbulbifer celer</name>
    <dbReference type="NCBI Taxonomy" id="435905"/>
    <lineage>
        <taxon>Bacteria</taxon>
        <taxon>Pseudomonadati</taxon>
        <taxon>Pseudomonadota</taxon>
        <taxon>Gammaproteobacteria</taxon>
        <taxon>Cellvibrionales</taxon>
        <taxon>Microbulbiferaceae</taxon>
        <taxon>Microbulbifer</taxon>
    </lineage>
</organism>
<reference evidence="3" key="1">
    <citation type="journal article" date="2019" name="Int. J. Syst. Evol. Microbiol.">
        <title>The Global Catalogue of Microorganisms (GCM) 10K type strain sequencing project: providing services to taxonomists for standard genome sequencing and annotation.</title>
        <authorList>
            <consortium name="The Broad Institute Genomics Platform"/>
            <consortium name="The Broad Institute Genome Sequencing Center for Infectious Disease"/>
            <person name="Wu L."/>
            <person name="Ma J."/>
        </authorList>
    </citation>
    <scope>NUCLEOTIDE SEQUENCE [LARGE SCALE GENOMIC DNA]</scope>
    <source>
        <strain evidence="3">CCUG 54356</strain>
    </source>
</reference>
<proteinExistence type="predicted"/>
<dbReference type="InterPro" id="IPR002921">
    <property type="entry name" value="Fungal_lipase-type"/>
</dbReference>
<dbReference type="Gene3D" id="3.40.50.1820">
    <property type="entry name" value="alpha/beta hydrolase"/>
    <property type="match status" value="1"/>
</dbReference>
<evidence type="ECO:0000313" key="2">
    <source>
        <dbReference type="EMBL" id="MFD1215805.1"/>
    </source>
</evidence>
<dbReference type="Pfam" id="PF01764">
    <property type="entry name" value="Lipase_3"/>
    <property type="match status" value="1"/>
</dbReference>
<dbReference type="PANTHER" id="PTHR45856:SF25">
    <property type="entry name" value="FUNGAL LIPASE-LIKE DOMAIN-CONTAINING PROTEIN"/>
    <property type="match status" value="1"/>
</dbReference>
<protein>
    <submittedName>
        <fullName evidence="2">Lipase family protein</fullName>
    </submittedName>
</protein>
<dbReference type="SUPFAM" id="SSF53474">
    <property type="entry name" value="alpha/beta-Hydrolases"/>
    <property type="match status" value="1"/>
</dbReference>
<dbReference type="InterPro" id="IPR029058">
    <property type="entry name" value="AB_hydrolase_fold"/>
</dbReference>
<dbReference type="Proteomes" id="UP001597264">
    <property type="component" value="Unassembled WGS sequence"/>
</dbReference>
<dbReference type="RefSeq" id="WP_230436449.1">
    <property type="nucleotide sequence ID" value="NZ_CP087715.1"/>
</dbReference>
<dbReference type="PANTHER" id="PTHR45856">
    <property type="entry name" value="ALPHA/BETA-HYDROLASES SUPERFAMILY PROTEIN"/>
    <property type="match status" value="1"/>
</dbReference>
<dbReference type="InterPro" id="IPR051218">
    <property type="entry name" value="Sec_MonoDiacylglyc_Lipase"/>
</dbReference>
<dbReference type="EMBL" id="JBHTLR010000005">
    <property type="protein sequence ID" value="MFD1215805.1"/>
    <property type="molecule type" value="Genomic_DNA"/>
</dbReference>
<evidence type="ECO:0000259" key="1">
    <source>
        <dbReference type="Pfam" id="PF01764"/>
    </source>
</evidence>
<gene>
    <name evidence="2" type="ORF">ACFQ2X_04275</name>
</gene>
<keyword evidence="3" id="KW-1185">Reference proteome</keyword>
<name>A0ABW3U7L2_9GAMM</name>
<comment type="caution">
    <text evidence="2">The sequence shown here is derived from an EMBL/GenBank/DDBJ whole genome shotgun (WGS) entry which is preliminary data.</text>
</comment>